<dbReference type="Pfam" id="PF13458">
    <property type="entry name" value="Peripla_BP_6"/>
    <property type="match status" value="1"/>
</dbReference>
<evidence type="ECO:0000259" key="5">
    <source>
        <dbReference type="Pfam" id="PF13458"/>
    </source>
</evidence>
<protein>
    <submittedName>
        <fullName evidence="6">ABC transporter substrate-binding protein</fullName>
    </submittedName>
</protein>
<evidence type="ECO:0000256" key="4">
    <source>
        <dbReference type="SAM" id="SignalP"/>
    </source>
</evidence>
<dbReference type="PANTHER" id="PTHR30483:SF6">
    <property type="entry name" value="PERIPLASMIC BINDING PROTEIN OF ABC TRANSPORTER FOR NATURAL AMINO ACIDS"/>
    <property type="match status" value="1"/>
</dbReference>
<evidence type="ECO:0000313" key="6">
    <source>
        <dbReference type="EMBL" id="QKS54554.1"/>
    </source>
</evidence>
<feature type="signal peptide" evidence="4">
    <location>
        <begin position="1"/>
        <end position="19"/>
    </location>
</feature>
<evidence type="ECO:0000256" key="1">
    <source>
        <dbReference type="ARBA" id="ARBA00010062"/>
    </source>
</evidence>
<dbReference type="OrthoDB" id="5341635at2"/>
<dbReference type="KEGG" id="aoz:HUE56_28785"/>
<geneLocation type="plasmid" evidence="6 7">
    <name>unnamed6</name>
</geneLocation>
<evidence type="ECO:0000313" key="7">
    <source>
        <dbReference type="Proteomes" id="UP000509702"/>
    </source>
</evidence>
<dbReference type="EMBL" id="CP054621">
    <property type="protein sequence ID" value="QKS54554.1"/>
    <property type="molecule type" value="Genomic_DNA"/>
</dbReference>
<dbReference type="InterPro" id="IPR028081">
    <property type="entry name" value="Leu-bd"/>
</dbReference>
<dbReference type="PANTHER" id="PTHR30483">
    <property type="entry name" value="LEUCINE-SPECIFIC-BINDING PROTEIN"/>
    <property type="match status" value="1"/>
</dbReference>
<organism evidence="6 7">
    <name type="scientific">Azospirillum oryzae</name>
    <dbReference type="NCBI Taxonomy" id="286727"/>
    <lineage>
        <taxon>Bacteria</taxon>
        <taxon>Pseudomonadati</taxon>
        <taxon>Pseudomonadota</taxon>
        <taxon>Alphaproteobacteria</taxon>
        <taxon>Rhodospirillales</taxon>
        <taxon>Azospirillaceae</taxon>
        <taxon>Azospirillum</taxon>
    </lineage>
</organism>
<dbReference type="AlphaFoldDB" id="A0A6N1AZS4"/>
<comment type="similarity">
    <text evidence="1">Belongs to the leucine-binding protein family.</text>
</comment>
<feature type="chain" id="PRO_5028841375" evidence="4">
    <location>
        <begin position="20"/>
        <end position="411"/>
    </location>
</feature>
<accession>A0A6N1AZS4</accession>
<dbReference type="NCBIfam" id="TIGR03863">
    <property type="entry name" value="PQQ_ABC_bind"/>
    <property type="match status" value="1"/>
</dbReference>
<dbReference type="SUPFAM" id="SSF53822">
    <property type="entry name" value="Periplasmic binding protein-like I"/>
    <property type="match status" value="1"/>
</dbReference>
<dbReference type="RefSeq" id="WP_149201358.1">
    <property type="nucleotide sequence ID" value="NZ_BSOV01000021.1"/>
</dbReference>
<evidence type="ECO:0000256" key="3">
    <source>
        <dbReference type="ARBA" id="ARBA00022970"/>
    </source>
</evidence>
<proteinExistence type="inferred from homology"/>
<dbReference type="CDD" id="cd06268">
    <property type="entry name" value="PBP1_ABC_transporter_LIVBP-like"/>
    <property type="match status" value="1"/>
</dbReference>
<keyword evidence="2 4" id="KW-0732">Signal</keyword>
<dbReference type="Proteomes" id="UP000509702">
    <property type="component" value="Plasmid unnamed6"/>
</dbReference>
<keyword evidence="3" id="KW-0029">Amino-acid transport</keyword>
<sequence>MTKPRLPGLLRSASLAALAAVLLAGTPDAGAAAQTAGADSISEIRIGLLSQTPEPPPSVANPDEPAADDGLAGATLAIADNNTTGKFLKQAFLLDSVEVPPDGDAAAALRELAGRGDRFVIVDAPGTTVEALSKLPEARNLLLLNANAPDDALRGGACAANLVHVAPSRAMLADALGQYLVKKRWPRWFLVTGRRPEDKLYADAIRRTAKRFGAQIVAEKEWTADSDVNRTAESEIPVFTQAKAYDVLIVADEVGEFGDYLSYRTADPRPVAGTQGLVPTVWHRTHEQWGAAQLQSRFKAAAKRPMTARDHNDWTAVRVVGEAAARTRSADPDRLIAFIQSPDFTMSAFRGAPLSLRPWDGQLRQPVLLAADRSVVSVSPQEGFLHPRTELDSLGYDQPETLCKTRGKTTP</sequence>
<gene>
    <name evidence="6" type="ORF">HUE56_28785</name>
</gene>
<dbReference type="InterPro" id="IPR051010">
    <property type="entry name" value="BCAA_transport"/>
</dbReference>
<keyword evidence="6" id="KW-0614">Plasmid</keyword>
<name>A0A6N1AZS4_9PROT</name>
<dbReference type="InterPro" id="IPR022478">
    <property type="entry name" value="ABC_transptr_sub-bd_PQQ"/>
</dbReference>
<dbReference type="InterPro" id="IPR028082">
    <property type="entry name" value="Peripla_BP_I"/>
</dbReference>
<reference evidence="6 7" key="1">
    <citation type="submission" date="2020-06" db="EMBL/GenBank/DDBJ databases">
        <title>Complete genome of Azosprillum oryzae KACC14407.</title>
        <authorList>
            <person name="Kim M."/>
            <person name="Park Y.-J."/>
            <person name="Shin J.-H."/>
        </authorList>
    </citation>
    <scope>NUCLEOTIDE SEQUENCE [LARGE SCALE GENOMIC DNA]</scope>
    <source>
        <strain evidence="6 7">KACC 14407</strain>
        <plasmid evidence="6 7">unnamed6</plasmid>
    </source>
</reference>
<dbReference type="GO" id="GO:0006865">
    <property type="term" value="P:amino acid transport"/>
    <property type="evidence" value="ECO:0007669"/>
    <property type="project" value="UniProtKB-KW"/>
</dbReference>
<dbReference type="Gene3D" id="3.40.50.2300">
    <property type="match status" value="4"/>
</dbReference>
<keyword evidence="3" id="KW-0813">Transport</keyword>
<keyword evidence="7" id="KW-1185">Reference proteome</keyword>
<feature type="domain" description="Leucine-binding protein" evidence="5">
    <location>
        <begin position="67"/>
        <end position="223"/>
    </location>
</feature>
<evidence type="ECO:0000256" key="2">
    <source>
        <dbReference type="ARBA" id="ARBA00022729"/>
    </source>
</evidence>